<reference evidence="2" key="1">
    <citation type="submission" date="2017-08" db="EMBL/GenBank/DDBJ databases">
        <authorList>
            <person name="Cuomo C."/>
            <person name="Billmyre B."/>
            <person name="Heitman J."/>
        </authorList>
    </citation>
    <scope>NUCLEOTIDE SEQUENCE</scope>
    <source>
        <strain evidence="2">CBS 12478</strain>
    </source>
</reference>
<dbReference type="SUPFAM" id="SSF57959">
    <property type="entry name" value="Leucine zipper domain"/>
    <property type="match status" value="1"/>
</dbReference>
<dbReference type="KEGG" id="ksn:43590707"/>
<proteinExistence type="predicted"/>
<dbReference type="GeneID" id="43590707"/>
<reference evidence="2" key="2">
    <citation type="submission" date="2024-01" db="EMBL/GenBank/DDBJ databases">
        <title>Comparative genomics of Cryptococcus and Kwoniella reveals pathogenesis evolution and contrasting modes of karyotype evolution via chromosome fusion or intercentromeric recombination.</title>
        <authorList>
            <person name="Coelho M.A."/>
            <person name="David-Palma M."/>
            <person name="Shea T."/>
            <person name="Bowers K."/>
            <person name="McGinley-Smith S."/>
            <person name="Mohammad A.W."/>
            <person name="Gnirke A."/>
            <person name="Yurkov A.M."/>
            <person name="Nowrousian M."/>
            <person name="Sun S."/>
            <person name="Cuomo C.A."/>
            <person name="Heitman J."/>
        </authorList>
    </citation>
    <scope>NUCLEOTIDE SEQUENCE</scope>
    <source>
        <strain evidence="2">CBS 12478</strain>
    </source>
</reference>
<dbReference type="AlphaFoldDB" id="A0A5M6BW13"/>
<dbReference type="GO" id="GO:0003700">
    <property type="term" value="F:DNA-binding transcription factor activity"/>
    <property type="evidence" value="ECO:0007669"/>
    <property type="project" value="InterPro"/>
</dbReference>
<feature type="compositionally biased region" description="Basic and acidic residues" evidence="1">
    <location>
        <begin position="66"/>
        <end position="78"/>
    </location>
</feature>
<accession>A0A5M6BW13</accession>
<feature type="compositionally biased region" description="Pro residues" evidence="1">
    <location>
        <begin position="104"/>
        <end position="117"/>
    </location>
</feature>
<sequence length="408" mass="44210">MNNHPGHSSIAALLYPQGADVRPTEDTEGHELMEYFQHDYHHAEGDAARADSGSNLVPLPSNAIPTHDKSHADSEPKRSSGRGGPPQQHIELSKYLESTATATPPAPRSVTPPNPAIPIPPTLARIASQAAASIEIPQSALAGQDAIEEAALFTDYGDKGEMGGKRRKQPHERAGWKEMDEQPPGKKRRSKKGENNNNNNNHNNANVDAIIGAAAEIAYTAHGASPAPALEGHGDQPPPPQDMGSLSELSRMALQGPHGQVDPQIDPTLASADEKDAGKGEDSKLSRAEQNKRAQQAYRRRREEHMKKLELDSARLDLVKRQLAEKDAALREVVLALSSSKIEVAALQTSLKTFIPHLPLSILTKEGHLVVDESVQDRDTRKPTQEAVDNAFQLLSAQSRELAKQTLK</sequence>
<evidence type="ECO:0000313" key="2">
    <source>
        <dbReference type="EMBL" id="WWD17485.1"/>
    </source>
</evidence>
<dbReference type="PROSITE" id="PS00036">
    <property type="entry name" value="BZIP_BASIC"/>
    <property type="match status" value="1"/>
</dbReference>
<feature type="region of interest" description="Disordered" evidence="1">
    <location>
        <begin position="155"/>
        <end position="207"/>
    </location>
</feature>
<dbReference type="EMBL" id="CP144053">
    <property type="protein sequence ID" value="WWD17485.1"/>
    <property type="molecule type" value="Genomic_DNA"/>
</dbReference>
<evidence type="ECO:0000256" key="1">
    <source>
        <dbReference type="SAM" id="MobiDB-lite"/>
    </source>
</evidence>
<dbReference type="Proteomes" id="UP000322225">
    <property type="component" value="Chromosome 3"/>
</dbReference>
<feature type="compositionally biased region" description="Basic and acidic residues" evidence="1">
    <location>
        <begin position="272"/>
        <end position="292"/>
    </location>
</feature>
<organism evidence="2 3">
    <name type="scientific">Kwoniella shandongensis</name>
    <dbReference type="NCBI Taxonomy" id="1734106"/>
    <lineage>
        <taxon>Eukaryota</taxon>
        <taxon>Fungi</taxon>
        <taxon>Dikarya</taxon>
        <taxon>Basidiomycota</taxon>
        <taxon>Agaricomycotina</taxon>
        <taxon>Tremellomycetes</taxon>
        <taxon>Tremellales</taxon>
        <taxon>Cryptococcaceae</taxon>
        <taxon>Kwoniella</taxon>
    </lineage>
</organism>
<dbReference type="RefSeq" id="XP_031859218.1">
    <property type="nucleotide sequence ID" value="XM_032006549.1"/>
</dbReference>
<keyword evidence="3" id="KW-1185">Reference proteome</keyword>
<protein>
    <submittedName>
        <fullName evidence="2">Uncharacterized protein</fullName>
    </submittedName>
</protein>
<feature type="region of interest" description="Disordered" evidence="1">
    <location>
        <begin position="224"/>
        <end position="301"/>
    </location>
</feature>
<evidence type="ECO:0000313" key="3">
    <source>
        <dbReference type="Proteomes" id="UP000322225"/>
    </source>
</evidence>
<feature type="compositionally biased region" description="Low complexity" evidence="1">
    <location>
        <begin position="195"/>
        <end position="206"/>
    </location>
</feature>
<dbReference type="InterPro" id="IPR004827">
    <property type="entry name" value="bZIP"/>
</dbReference>
<feature type="compositionally biased region" description="Basic and acidic residues" evidence="1">
    <location>
        <begin position="22"/>
        <end position="49"/>
    </location>
</feature>
<gene>
    <name evidence="2" type="ORF">CI109_101926</name>
</gene>
<dbReference type="OrthoDB" id="2576231at2759"/>
<dbReference type="Gene3D" id="1.20.5.170">
    <property type="match status" value="1"/>
</dbReference>
<dbReference type="InterPro" id="IPR046347">
    <property type="entry name" value="bZIP_sf"/>
</dbReference>
<name>A0A5M6BW13_9TREE</name>
<feature type="compositionally biased region" description="Basic and acidic residues" evidence="1">
    <location>
        <begin position="171"/>
        <end position="184"/>
    </location>
</feature>
<feature type="region of interest" description="Disordered" evidence="1">
    <location>
        <begin position="1"/>
        <end position="117"/>
    </location>
</feature>